<dbReference type="Proteomes" id="UP000176355">
    <property type="component" value="Unassembled WGS sequence"/>
</dbReference>
<dbReference type="Gene3D" id="1.20.144.10">
    <property type="entry name" value="Phosphatidic acid phosphatase type 2/haloperoxidase"/>
    <property type="match status" value="2"/>
</dbReference>
<keyword evidence="1" id="KW-0472">Membrane</keyword>
<feature type="domain" description="Phosphatidic acid phosphatase type 2/haloperoxidase" evidence="2">
    <location>
        <begin position="64"/>
        <end position="174"/>
    </location>
</feature>
<keyword evidence="1" id="KW-0812">Transmembrane</keyword>
<gene>
    <name evidence="3" type="ORF">A3G03_02200</name>
</gene>
<feature type="transmembrane region" description="Helical" evidence="1">
    <location>
        <begin position="64"/>
        <end position="84"/>
    </location>
</feature>
<dbReference type="PANTHER" id="PTHR14969">
    <property type="entry name" value="SPHINGOSINE-1-PHOSPHATE PHOSPHOHYDROLASE"/>
    <property type="match status" value="1"/>
</dbReference>
<feature type="transmembrane region" description="Helical" evidence="1">
    <location>
        <begin position="104"/>
        <end position="121"/>
    </location>
</feature>
<evidence type="ECO:0000313" key="3">
    <source>
        <dbReference type="EMBL" id="OHA43082.1"/>
    </source>
</evidence>
<evidence type="ECO:0000256" key="1">
    <source>
        <dbReference type="SAM" id="Phobius"/>
    </source>
</evidence>
<keyword evidence="1" id="KW-1133">Transmembrane helix</keyword>
<sequence length="191" mass="22008">MEFLTLSLLTLDMRVADFFFVFRNAELVSFFTWLTWFGNWQTVVAGAALVSFLFWLWQRRIYIIPLWVSVVGGELFTFLVKLVLHRPRPELAYYLENGFSFPSGHATVAVAFYGFLTYVFFKEAKHWKYRASIIFSGSVVILAIGLSRLYLGVHYLSDIWGGYLSGLLGLILGIALLKWLRLRQTKTEAVV</sequence>
<feature type="transmembrane region" description="Helical" evidence="1">
    <location>
        <begin position="133"/>
        <end position="153"/>
    </location>
</feature>
<dbReference type="AlphaFoldDB" id="A0A1G2P630"/>
<proteinExistence type="predicted"/>
<dbReference type="InterPro" id="IPR000326">
    <property type="entry name" value="PAP2/HPO"/>
</dbReference>
<dbReference type="SMART" id="SM00014">
    <property type="entry name" value="acidPPc"/>
    <property type="match status" value="1"/>
</dbReference>
<name>A0A1G2P630_9BACT</name>
<dbReference type="InterPro" id="IPR036938">
    <property type="entry name" value="PAP2/HPO_sf"/>
</dbReference>
<protein>
    <recommendedName>
        <fullName evidence="2">Phosphatidic acid phosphatase type 2/haloperoxidase domain-containing protein</fullName>
    </recommendedName>
</protein>
<comment type="caution">
    <text evidence="3">The sequence shown here is derived from an EMBL/GenBank/DDBJ whole genome shotgun (WGS) entry which is preliminary data.</text>
</comment>
<dbReference type="CDD" id="cd03392">
    <property type="entry name" value="PAP2_like_2"/>
    <property type="match status" value="1"/>
</dbReference>
<feature type="transmembrane region" description="Helical" evidence="1">
    <location>
        <begin position="40"/>
        <end position="57"/>
    </location>
</feature>
<reference evidence="3 4" key="1">
    <citation type="journal article" date="2016" name="Nat. Commun.">
        <title>Thousands of microbial genomes shed light on interconnected biogeochemical processes in an aquifer system.</title>
        <authorList>
            <person name="Anantharaman K."/>
            <person name="Brown C.T."/>
            <person name="Hug L.A."/>
            <person name="Sharon I."/>
            <person name="Castelle C.J."/>
            <person name="Probst A.J."/>
            <person name="Thomas B.C."/>
            <person name="Singh A."/>
            <person name="Wilkins M.J."/>
            <person name="Karaoz U."/>
            <person name="Brodie E.L."/>
            <person name="Williams K.H."/>
            <person name="Hubbard S.S."/>
            <person name="Banfield J.F."/>
        </authorList>
    </citation>
    <scope>NUCLEOTIDE SEQUENCE [LARGE SCALE GENOMIC DNA]</scope>
</reference>
<accession>A0A1G2P630</accession>
<dbReference type="PANTHER" id="PTHR14969:SF13">
    <property type="entry name" value="AT30094P"/>
    <property type="match status" value="1"/>
</dbReference>
<evidence type="ECO:0000313" key="4">
    <source>
        <dbReference type="Proteomes" id="UP000176355"/>
    </source>
</evidence>
<dbReference type="SUPFAM" id="SSF48317">
    <property type="entry name" value="Acid phosphatase/Vanadium-dependent haloperoxidase"/>
    <property type="match status" value="1"/>
</dbReference>
<dbReference type="STRING" id="1802333.A3G03_02200"/>
<organism evidence="3 4">
    <name type="scientific">Candidatus Taylorbacteria bacterium RIFCSPLOWO2_12_FULL_44_15c</name>
    <dbReference type="NCBI Taxonomy" id="1802333"/>
    <lineage>
        <taxon>Bacteria</taxon>
        <taxon>Candidatus Tayloriibacteriota</taxon>
    </lineage>
</organism>
<feature type="transmembrane region" description="Helical" evidence="1">
    <location>
        <begin position="159"/>
        <end position="177"/>
    </location>
</feature>
<evidence type="ECO:0000259" key="2">
    <source>
        <dbReference type="SMART" id="SM00014"/>
    </source>
</evidence>
<dbReference type="Pfam" id="PF01569">
    <property type="entry name" value="PAP2"/>
    <property type="match status" value="1"/>
</dbReference>
<dbReference type="EMBL" id="MHSL01000032">
    <property type="protein sequence ID" value="OHA43082.1"/>
    <property type="molecule type" value="Genomic_DNA"/>
</dbReference>